<dbReference type="AlphaFoldDB" id="A0A5M8AFW8"/>
<dbReference type="EMBL" id="VWRN01000045">
    <property type="protein sequence ID" value="KAA6120915.1"/>
    <property type="molecule type" value="Genomic_DNA"/>
</dbReference>
<proteinExistence type="predicted"/>
<reference evidence="1 2" key="1">
    <citation type="submission" date="2019-09" db="EMBL/GenBank/DDBJ databases">
        <title>Isolation of a novel species in the genus Cupriavidus from patients with sepsis using whole genome sequencing.</title>
        <authorList>
            <person name="Kweon O.J."/>
            <person name="Lee M.-K."/>
        </authorList>
    </citation>
    <scope>NUCLEOTIDE SEQUENCE [LARGE SCALE GENOMIC DNA]</scope>
    <source>
        <strain evidence="1 2">MKL-01</strain>
    </source>
</reference>
<gene>
    <name evidence="1" type="ORF">F1599_17310</name>
</gene>
<dbReference type="RefSeq" id="WP_150083894.1">
    <property type="nucleotide sequence ID" value="NZ_VWRN01000045.1"/>
</dbReference>
<evidence type="ECO:0000313" key="1">
    <source>
        <dbReference type="EMBL" id="KAA6120915.1"/>
    </source>
</evidence>
<organism evidence="1 2">
    <name type="scientific">Cupriavidus cauae</name>
    <dbReference type="NCBI Taxonomy" id="2608999"/>
    <lineage>
        <taxon>Bacteria</taxon>
        <taxon>Pseudomonadati</taxon>
        <taxon>Pseudomonadota</taxon>
        <taxon>Betaproteobacteria</taxon>
        <taxon>Burkholderiales</taxon>
        <taxon>Burkholderiaceae</taxon>
        <taxon>Cupriavidus</taxon>
    </lineage>
</organism>
<protein>
    <submittedName>
        <fullName evidence="1">Uncharacterized protein</fullName>
    </submittedName>
</protein>
<keyword evidence="2" id="KW-1185">Reference proteome</keyword>
<sequence length="130" mass="15029">MPIQLRTQEADLIRHDDPSHRLQLRIGARKRSGVRDRRMPVINGPDITRPDTYFEVRSSRRRDESISSNRAHLEKLARSIRQDSIAGELSMTSYFPLRSAGWLGSPVFRILMNRRHSLYRHGTAELAHAS</sequence>
<dbReference type="Proteomes" id="UP000324324">
    <property type="component" value="Unassembled WGS sequence"/>
</dbReference>
<evidence type="ECO:0000313" key="2">
    <source>
        <dbReference type="Proteomes" id="UP000324324"/>
    </source>
</evidence>
<accession>A0A5M8AFW8</accession>
<name>A0A5M8AFW8_9BURK</name>
<comment type="caution">
    <text evidence="1">The sequence shown here is derived from an EMBL/GenBank/DDBJ whole genome shotgun (WGS) entry which is preliminary data.</text>
</comment>